<dbReference type="SUPFAM" id="SSF56219">
    <property type="entry name" value="DNase I-like"/>
    <property type="match status" value="1"/>
</dbReference>
<proteinExistence type="predicted"/>
<feature type="region of interest" description="Disordered" evidence="1">
    <location>
        <begin position="590"/>
        <end position="615"/>
    </location>
</feature>
<gene>
    <name evidence="2" type="ORF">TBRA_LOCUS2671</name>
</gene>
<dbReference type="EMBL" id="CADCXV010000513">
    <property type="protein sequence ID" value="CAB0030675.1"/>
    <property type="molecule type" value="Genomic_DNA"/>
</dbReference>
<organism evidence="2 3">
    <name type="scientific">Trichogramma brassicae</name>
    <dbReference type="NCBI Taxonomy" id="86971"/>
    <lineage>
        <taxon>Eukaryota</taxon>
        <taxon>Metazoa</taxon>
        <taxon>Ecdysozoa</taxon>
        <taxon>Arthropoda</taxon>
        <taxon>Hexapoda</taxon>
        <taxon>Insecta</taxon>
        <taxon>Pterygota</taxon>
        <taxon>Neoptera</taxon>
        <taxon>Endopterygota</taxon>
        <taxon>Hymenoptera</taxon>
        <taxon>Apocrita</taxon>
        <taxon>Proctotrupomorpha</taxon>
        <taxon>Chalcidoidea</taxon>
        <taxon>Trichogrammatidae</taxon>
        <taxon>Trichogramma</taxon>
    </lineage>
</organism>
<feature type="compositionally biased region" description="Basic residues" evidence="1">
    <location>
        <begin position="270"/>
        <end position="280"/>
    </location>
</feature>
<protein>
    <recommendedName>
        <fullName evidence="4">Endonuclease/exonuclease/phosphatase domain-containing protein</fullName>
    </recommendedName>
</protein>
<feature type="region of interest" description="Disordered" evidence="1">
    <location>
        <begin position="127"/>
        <end position="204"/>
    </location>
</feature>
<dbReference type="OrthoDB" id="6625437at2759"/>
<name>A0A6H5HZH3_9HYME</name>
<reference evidence="2 3" key="1">
    <citation type="submission" date="2020-02" db="EMBL/GenBank/DDBJ databases">
        <authorList>
            <person name="Ferguson B K."/>
        </authorList>
    </citation>
    <scope>NUCLEOTIDE SEQUENCE [LARGE SCALE GENOMIC DNA]</scope>
</reference>
<keyword evidence="3" id="KW-1185">Reference proteome</keyword>
<evidence type="ECO:0000313" key="2">
    <source>
        <dbReference type="EMBL" id="CAB0030675.1"/>
    </source>
</evidence>
<evidence type="ECO:0000313" key="3">
    <source>
        <dbReference type="Proteomes" id="UP000479190"/>
    </source>
</evidence>
<evidence type="ECO:0000256" key="1">
    <source>
        <dbReference type="SAM" id="MobiDB-lite"/>
    </source>
</evidence>
<feature type="compositionally biased region" description="Polar residues" evidence="1">
    <location>
        <begin position="179"/>
        <end position="195"/>
    </location>
</feature>
<evidence type="ECO:0008006" key="4">
    <source>
        <dbReference type="Google" id="ProtNLM"/>
    </source>
</evidence>
<dbReference type="InterPro" id="IPR036691">
    <property type="entry name" value="Endo/exonu/phosph_ase_sf"/>
</dbReference>
<accession>A0A6H5HZH3</accession>
<feature type="region of interest" description="Disordered" evidence="1">
    <location>
        <begin position="253"/>
        <end position="292"/>
    </location>
</feature>
<dbReference type="Proteomes" id="UP000479190">
    <property type="component" value="Unassembled WGS sequence"/>
</dbReference>
<dbReference type="AlphaFoldDB" id="A0A6H5HZH3"/>
<sequence length="1003" mass="111329">MSRSKSSSLLPLSTKSRSSASMIAAATTQKILGTPLVTTKDAPLPTLADFASGRYEEKWARIEGLVSGLAGFIEPKGNLHKEIDRYTACFVQAVSTFRKTKKSLGPARPPTAEKAVCTSPIFTVGATSKGPAMSPPVTRATPKRYAATAASRQPDENNNDAVDQDGFALVDHRRHRQRNQPVTTVGSARPQQQPKPRTEQRRVHHRPDAMVIKAKDASTYADILRTLKSDTTLQQSVASKISDAAQRVPWCCNSRKTTKMPPPSAMQSKRCGKRTQKRRWLSPTSVPPGTEVQLSPPMMRILQLNLNHCKAAQNLLSQTILEQRINVAVVCDQYKNLDPPYTWLADANSQAVIWVQEGGMVQERPARARPFFTWARIDGIYLFSVYVPPRLADYTGGQARSPTSGAHVCEREGLSREHVVCQMKAPAKRAMPPQDVSCVLLSRPASAYASARRLLRTAIKTSKRLCWSKLCDEVNKDAWGKPYETVMSHRKGPRANTPSSPTLVRRIVAALFPSVPDKPALPPPLQAGAIVLAVTLEELRRACRRIKDHTAPGTDGRARFSKKSSVTTSKTLLRALGFFRITSKAFEKGDRRSTLSRTSSPPPEKLSWTRNGTAAPRSTAPCWVLVSKGHWLQVCAVGRGFDPHWANFQGAFFRSGVVEPLSEVERILLKKKTQTMSSDSKAVKKLRSLCELETKRISISRRQEPEARTHKAGDIRDALVEAWTQGPLVCVMMASELTGTHRVALKREPHSQDGTGQRVLIFNSGGDASNLELPSCTEDHPIPLIMRILQLNLNHCETAQDLLCGTINKLRIDVAILYEIADLQRSCLRARRLPEISRGWQDEEADSRGSGNALHPAQMAYPIQRSRSPLPHVPTPSCGCTRHVWRPASFHLAGSARGSSCFQSQGTKRLAIVRVSCKARLREGTPTGNGAGTPWSYRTAPSMKYERNREREKSNDIWVNRIMTQNCSKALSRWDCHIRKIESRRAVSRPRVFRYNVSVDIVI</sequence>
<dbReference type="Gene3D" id="3.60.10.10">
    <property type="entry name" value="Endonuclease/exonuclease/phosphatase"/>
    <property type="match status" value="1"/>
</dbReference>